<dbReference type="FunFam" id="2.60.120.260:FF:000007">
    <property type="entry name" value="Discoidin domain receptor tyrosine kinase 1"/>
    <property type="match status" value="1"/>
</dbReference>
<evidence type="ECO:0000256" key="7">
    <source>
        <dbReference type="ARBA" id="ARBA00022989"/>
    </source>
</evidence>
<evidence type="ECO:0000313" key="16">
    <source>
        <dbReference type="EMBL" id="CAD5113419.1"/>
    </source>
</evidence>
<dbReference type="GO" id="GO:0043235">
    <property type="term" value="C:receptor complex"/>
    <property type="evidence" value="ECO:0007669"/>
    <property type="project" value="TreeGrafter"/>
</dbReference>
<keyword evidence="5" id="KW-0547">Nucleotide-binding</keyword>
<dbReference type="PANTHER" id="PTHR24416">
    <property type="entry name" value="TYROSINE-PROTEIN KINASE RECEPTOR"/>
    <property type="match status" value="1"/>
</dbReference>
<dbReference type="PROSITE" id="PS01286">
    <property type="entry name" value="FA58C_2"/>
    <property type="match status" value="1"/>
</dbReference>
<dbReference type="SMART" id="SM00231">
    <property type="entry name" value="FA58C"/>
    <property type="match status" value="1"/>
</dbReference>
<dbReference type="Pfam" id="PF07714">
    <property type="entry name" value="PK_Tyr_Ser-Thr"/>
    <property type="match status" value="1"/>
</dbReference>
<reference evidence="16 17" key="1">
    <citation type="submission" date="2020-08" db="EMBL/GenBank/DDBJ databases">
        <authorList>
            <person name="Hejnol A."/>
        </authorList>
    </citation>
    <scope>NUCLEOTIDE SEQUENCE [LARGE SCALE GENOMIC DNA]</scope>
</reference>
<evidence type="ECO:0000256" key="4">
    <source>
        <dbReference type="ARBA" id="ARBA00022729"/>
    </source>
</evidence>
<dbReference type="GO" id="GO:0038062">
    <property type="term" value="F:protein tyrosine kinase collagen receptor activity"/>
    <property type="evidence" value="ECO:0007669"/>
    <property type="project" value="TreeGrafter"/>
</dbReference>
<dbReference type="PRINTS" id="PR00109">
    <property type="entry name" value="TYRKINASE"/>
</dbReference>
<dbReference type="Gene3D" id="2.60.120.1190">
    <property type="match status" value="1"/>
</dbReference>
<dbReference type="Gene3D" id="2.60.120.260">
    <property type="entry name" value="Galactose-binding domain-like"/>
    <property type="match status" value="1"/>
</dbReference>
<sequence>MRSYSIALISPAKVSWRIIVYSFLLLAINMMITVNATCDEELGMGSGKITDGQIKASSYYSPPVKPQFARLNAEREGGAWCPRIEVDKDSFEWLQIDFTELNAITATATQGRHYKGHGQEFTNSFYLQYRRLSSESWKNYTNERGQKLLKGNSDVYSINKNFLHPPIIARSVRFVPFSNERRVVCMRVELYGCIWKDALLSYSIRRGDKRGDIELIDYTYDGILDKVYLRNGLGQLVDGEYGIKNFRNWNERIKIKGYPWVGWKRMIDSNWLQINFQFDSLRKFSSVTITSNHNPNKRISLFKEIQIYINNSKHQLLSKPIIYKTKLQDQNSRIINTTINLDNQVGNSVLMKLSFGLKWILISEIKFQCEDANDFLIKNITSTNLRQIKNKSHHKVIIACMLSTFMALFIVFLAIYLTKRHRCKNVKRNKQDRHINSNVLSDNPALTERWARDNIDEEFPIYSDIDLHLRGESSPIVICPHSVVLSEENKTNEEDVDNFERENIVINQLKVLDENFMAKVDKIGECRSIEIFVEDLSSRSIDEPFQIIVKCLREEVNINQRIHLLRDISTLRSLDHSNILRLTGLIKRGERIIGTFTHCNNYRNLQDFLQENEFTPGKNSISYGALLYISCQLSSSLEYLESVQIVHGDVACRNCLIDSNYTVKLSDYAIYLYKFKTNYIQINGKYYAIRWTSWDTALLNVFSSKSDVWSFAVALWEILTLCKQLPLHDLTDEQIMENLTAIYLERSQKIYPNQPASCPKEIYDLMMECWKTSPTTRPNFIDIHNFLHKRHDGYRLSC</sequence>
<dbReference type="Gene3D" id="3.30.200.20">
    <property type="entry name" value="Phosphorylase Kinase, domain 1"/>
    <property type="match status" value="1"/>
</dbReference>
<feature type="domain" description="F5/8 type C" evidence="15">
    <location>
        <begin position="38"/>
        <end position="193"/>
    </location>
</feature>
<dbReference type="InterPro" id="IPR011009">
    <property type="entry name" value="Kinase-like_dom_sf"/>
</dbReference>
<evidence type="ECO:0000256" key="5">
    <source>
        <dbReference type="ARBA" id="ARBA00022741"/>
    </source>
</evidence>
<evidence type="ECO:0000259" key="14">
    <source>
        <dbReference type="PROSITE" id="PS50011"/>
    </source>
</evidence>
<dbReference type="CDD" id="cd00057">
    <property type="entry name" value="FA58C"/>
    <property type="match status" value="1"/>
</dbReference>
<dbReference type="PROSITE" id="PS50011">
    <property type="entry name" value="PROTEIN_KINASE_DOM"/>
    <property type="match status" value="1"/>
</dbReference>
<dbReference type="Proteomes" id="UP000549394">
    <property type="component" value="Unassembled WGS sequence"/>
</dbReference>
<dbReference type="GO" id="GO:0005524">
    <property type="term" value="F:ATP binding"/>
    <property type="evidence" value="ECO:0007669"/>
    <property type="project" value="UniProtKB-KW"/>
</dbReference>
<dbReference type="EMBL" id="CAJFCJ010000003">
    <property type="protein sequence ID" value="CAD5113419.1"/>
    <property type="molecule type" value="Genomic_DNA"/>
</dbReference>
<dbReference type="PANTHER" id="PTHR24416:SF580">
    <property type="entry name" value="DISCOIDIN DOMAIN RECEPTOR, ISOFORM F"/>
    <property type="match status" value="1"/>
</dbReference>
<evidence type="ECO:0000256" key="6">
    <source>
        <dbReference type="ARBA" id="ARBA00022840"/>
    </source>
</evidence>
<dbReference type="GO" id="GO:0051897">
    <property type="term" value="P:positive regulation of phosphatidylinositol 3-kinase/protein kinase B signal transduction"/>
    <property type="evidence" value="ECO:0007669"/>
    <property type="project" value="TreeGrafter"/>
</dbReference>
<name>A0A7I8VC27_9ANNE</name>
<accession>A0A7I8VC27</accession>
<evidence type="ECO:0000256" key="12">
    <source>
        <dbReference type="ARBA" id="ARBA00061639"/>
    </source>
</evidence>
<dbReference type="Pfam" id="PF21114">
    <property type="entry name" value="DDR1-2_DS-like"/>
    <property type="match status" value="1"/>
</dbReference>
<dbReference type="Pfam" id="PF00754">
    <property type="entry name" value="F5_F8_type_C"/>
    <property type="match status" value="1"/>
</dbReference>
<evidence type="ECO:0000313" key="17">
    <source>
        <dbReference type="Proteomes" id="UP000549394"/>
    </source>
</evidence>
<dbReference type="SUPFAM" id="SSF56112">
    <property type="entry name" value="Protein kinase-like (PK-like)"/>
    <property type="match status" value="1"/>
</dbReference>
<dbReference type="InterPro" id="IPR001245">
    <property type="entry name" value="Ser-Thr/Tyr_kinase_cat_dom"/>
</dbReference>
<dbReference type="AlphaFoldDB" id="A0A7I8VC27"/>
<evidence type="ECO:0000256" key="1">
    <source>
        <dbReference type="ARBA" id="ARBA00004251"/>
    </source>
</evidence>
<keyword evidence="7 13" id="KW-1133">Transmembrane helix</keyword>
<evidence type="ECO:0000256" key="13">
    <source>
        <dbReference type="SAM" id="Phobius"/>
    </source>
</evidence>
<protein>
    <submittedName>
        <fullName evidence="16">DgyrCDS2590</fullName>
    </submittedName>
</protein>
<keyword evidence="4" id="KW-0732">Signal</keyword>
<gene>
    <name evidence="16" type="ORF">DGYR_LOCUS2415</name>
</gene>
<keyword evidence="3 13" id="KW-0812">Transmembrane</keyword>
<evidence type="ECO:0000256" key="11">
    <source>
        <dbReference type="ARBA" id="ARBA00023180"/>
    </source>
</evidence>
<feature type="domain" description="Protein kinase" evidence="14">
    <location>
        <begin position="517"/>
        <end position="787"/>
    </location>
</feature>
<keyword evidence="17" id="KW-1185">Reference proteome</keyword>
<evidence type="ECO:0000256" key="2">
    <source>
        <dbReference type="ARBA" id="ARBA00022475"/>
    </source>
</evidence>
<dbReference type="GO" id="GO:0010976">
    <property type="term" value="P:positive regulation of neuron projection development"/>
    <property type="evidence" value="ECO:0007669"/>
    <property type="project" value="TreeGrafter"/>
</dbReference>
<keyword evidence="6" id="KW-0067">ATP-binding</keyword>
<dbReference type="SUPFAM" id="SSF49785">
    <property type="entry name" value="Galactose-binding domain-like"/>
    <property type="match status" value="1"/>
</dbReference>
<dbReference type="PROSITE" id="PS50022">
    <property type="entry name" value="FA58C_3"/>
    <property type="match status" value="1"/>
</dbReference>
<evidence type="ECO:0000256" key="3">
    <source>
        <dbReference type="ARBA" id="ARBA00022692"/>
    </source>
</evidence>
<dbReference type="GO" id="GO:0005518">
    <property type="term" value="F:collagen binding"/>
    <property type="evidence" value="ECO:0007669"/>
    <property type="project" value="TreeGrafter"/>
</dbReference>
<feature type="transmembrane region" description="Helical" evidence="13">
    <location>
        <begin position="396"/>
        <end position="417"/>
    </location>
</feature>
<dbReference type="InterPro" id="IPR048525">
    <property type="entry name" value="DDR1-2_DS-like"/>
</dbReference>
<dbReference type="InterPro" id="IPR008979">
    <property type="entry name" value="Galactose-bd-like_sf"/>
</dbReference>
<evidence type="ECO:0000256" key="9">
    <source>
        <dbReference type="ARBA" id="ARBA00023157"/>
    </source>
</evidence>
<dbReference type="InterPro" id="IPR000421">
    <property type="entry name" value="FA58C"/>
</dbReference>
<comment type="similarity">
    <text evidence="12">Belongs to the protein kinase superfamily. Tyr protein kinase family. Insulin receptor subfamily.</text>
</comment>
<dbReference type="OrthoDB" id="6071166at2759"/>
<keyword evidence="9" id="KW-1015">Disulfide bond</keyword>
<keyword evidence="10" id="KW-0675">Receptor</keyword>
<evidence type="ECO:0000256" key="10">
    <source>
        <dbReference type="ARBA" id="ARBA00023170"/>
    </source>
</evidence>
<proteinExistence type="inferred from homology"/>
<dbReference type="Gene3D" id="1.10.510.10">
    <property type="entry name" value="Transferase(Phosphotransferase) domain 1"/>
    <property type="match status" value="1"/>
</dbReference>
<keyword evidence="8 13" id="KW-0472">Membrane</keyword>
<dbReference type="PROSITE" id="PS00109">
    <property type="entry name" value="PROTEIN_KINASE_TYR"/>
    <property type="match status" value="1"/>
</dbReference>
<comment type="subcellular location">
    <subcellularLocation>
        <location evidence="1">Cell membrane</location>
        <topology evidence="1">Single-pass type I membrane protein</topology>
    </subcellularLocation>
</comment>
<dbReference type="GO" id="GO:0005886">
    <property type="term" value="C:plasma membrane"/>
    <property type="evidence" value="ECO:0007669"/>
    <property type="project" value="UniProtKB-SubCell"/>
</dbReference>
<dbReference type="InterPro" id="IPR050122">
    <property type="entry name" value="RTK"/>
</dbReference>
<keyword evidence="11" id="KW-0325">Glycoprotein</keyword>
<evidence type="ECO:0000256" key="8">
    <source>
        <dbReference type="ARBA" id="ARBA00023136"/>
    </source>
</evidence>
<keyword evidence="2" id="KW-1003">Cell membrane</keyword>
<organism evidence="16 17">
    <name type="scientific">Dimorphilus gyrociliatus</name>
    <dbReference type="NCBI Taxonomy" id="2664684"/>
    <lineage>
        <taxon>Eukaryota</taxon>
        <taxon>Metazoa</taxon>
        <taxon>Spiralia</taxon>
        <taxon>Lophotrochozoa</taxon>
        <taxon>Annelida</taxon>
        <taxon>Polychaeta</taxon>
        <taxon>Polychaeta incertae sedis</taxon>
        <taxon>Dinophilidae</taxon>
        <taxon>Dimorphilus</taxon>
    </lineage>
</organism>
<dbReference type="InterPro" id="IPR000719">
    <property type="entry name" value="Prot_kinase_dom"/>
</dbReference>
<comment type="caution">
    <text evidence="16">The sequence shown here is derived from an EMBL/GenBank/DDBJ whole genome shotgun (WGS) entry which is preliminary data.</text>
</comment>
<evidence type="ECO:0000259" key="15">
    <source>
        <dbReference type="PROSITE" id="PS50022"/>
    </source>
</evidence>
<dbReference type="InterPro" id="IPR008266">
    <property type="entry name" value="Tyr_kinase_AS"/>
</dbReference>
<feature type="transmembrane region" description="Helical" evidence="13">
    <location>
        <begin position="18"/>
        <end position="38"/>
    </location>
</feature>